<dbReference type="Pfam" id="PF02620">
    <property type="entry name" value="YceD"/>
    <property type="match status" value="1"/>
</dbReference>
<dbReference type="STRING" id="412690.SAMN04489834_1608"/>
<dbReference type="EMBL" id="LT629742">
    <property type="protein sequence ID" value="SDS50736.1"/>
    <property type="molecule type" value="Genomic_DNA"/>
</dbReference>
<evidence type="ECO:0000313" key="1">
    <source>
        <dbReference type="EMBL" id="SDS50736.1"/>
    </source>
</evidence>
<proteinExistence type="predicted"/>
<evidence type="ECO:0000313" key="2">
    <source>
        <dbReference type="Proteomes" id="UP000181956"/>
    </source>
</evidence>
<sequence>MVSNFSKTPYTVHVRDLLRRAGEMREVELEIPVPAQLGEGLVAVREGEIMDVDVRLEAVHEGVLVSASIEATASGICGRCLIDIELPVEVEFQELFAYSSDEAFEYEVQDDHVDLEPLIRDAVVLALPFQPVCRPDCPGLNPETGERLAEKPELTVEEPRDLRWAALADLQVSTDNEAGGDAGIDTKKER</sequence>
<gene>
    <name evidence="1" type="ORF">SAMN04489834_1608</name>
</gene>
<dbReference type="Proteomes" id="UP000181956">
    <property type="component" value="Chromosome I"/>
</dbReference>
<reference evidence="2" key="1">
    <citation type="submission" date="2016-10" db="EMBL/GenBank/DDBJ databases">
        <authorList>
            <person name="Varghese N."/>
            <person name="Submissions S."/>
        </authorList>
    </citation>
    <scope>NUCLEOTIDE SEQUENCE [LARGE SCALE GENOMIC DNA]</scope>
    <source>
        <strain evidence="2">DSM 21772</strain>
    </source>
</reference>
<dbReference type="AlphaFoldDB" id="A0A1H1SSM2"/>
<dbReference type="InterPro" id="IPR003772">
    <property type="entry name" value="YceD"/>
</dbReference>
<name>A0A1H1SSM2_9MICO</name>
<organism evidence="1 2">
    <name type="scientific">Microterricola viridarii</name>
    <dbReference type="NCBI Taxonomy" id="412690"/>
    <lineage>
        <taxon>Bacteria</taxon>
        <taxon>Bacillati</taxon>
        <taxon>Actinomycetota</taxon>
        <taxon>Actinomycetes</taxon>
        <taxon>Micrococcales</taxon>
        <taxon>Microbacteriaceae</taxon>
        <taxon>Microterricola</taxon>
    </lineage>
</organism>
<protein>
    <recommendedName>
        <fullName evidence="3">DUF177 domain-containing protein</fullName>
    </recommendedName>
</protein>
<accession>A0A1H1SSM2</accession>
<keyword evidence="2" id="KW-1185">Reference proteome</keyword>
<evidence type="ECO:0008006" key="3">
    <source>
        <dbReference type="Google" id="ProtNLM"/>
    </source>
</evidence>